<gene>
    <name evidence="1" type="ORF">GCM10010151_16450</name>
</gene>
<evidence type="ECO:0000313" key="2">
    <source>
        <dbReference type="Proteomes" id="UP001501822"/>
    </source>
</evidence>
<sequence>MIARSWQARTRGPRETARYHEVFESEVLEALGGVAGFRGACLLARPTGASVEIRTVTLFTSMDAVKAFAGEDHERERVTSPARATLLDSVPTVQHFEVLTGLWPSRG</sequence>
<keyword evidence="2" id="KW-1185">Reference proteome</keyword>
<protein>
    <recommendedName>
        <fullName evidence="3">ABM domain-containing protein</fullName>
    </recommendedName>
</protein>
<dbReference type="SUPFAM" id="SSF54909">
    <property type="entry name" value="Dimeric alpha+beta barrel"/>
    <property type="match status" value="1"/>
</dbReference>
<dbReference type="RefSeq" id="WP_252800717.1">
    <property type="nucleotide sequence ID" value="NZ_BAAABM010000009.1"/>
</dbReference>
<organism evidence="1 2">
    <name type="scientific">Actinoallomurus spadix</name>
    <dbReference type="NCBI Taxonomy" id="79912"/>
    <lineage>
        <taxon>Bacteria</taxon>
        <taxon>Bacillati</taxon>
        <taxon>Actinomycetota</taxon>
        <taxon>Actinomycetes</taxon>
        <taxon>Streptosporangiales</taxon>
        <taxon>Thermomonosporaceae</taxon>
        <taxon>Actinoallomurus</taxon>
    </lineage>
</organism>
<proteinExistence type="predicted"/>
<comment type="caution">
    <text evidence="1">The sequence shown here is derived from an EMBL/GenBank/DDBJ whole genome shotgun (WGS) entry which is preliminary data.</text>
</comment>
<dbReference type="EMBL" id="BAAABM010000009">
    <property type="protein sequence ID" value="GAA0327182.1"/>
    <property type="molecule type" value="Genomic_DNA"/>
</dbReference>
<dbReference type="InterPro" id="IPR011008">
    <property type="entry name" value="Dimeric_a/b-barrel"/>
</dbReference>
<reference evidence="2" key="1">
    <citation type="journal article" date="2019" name="Int. J. Syst. Evol. Microbiol.">
        <title>The Global Catalogue of Microorganisms (GCM) 10K type strain sequencing project: providing services to taxonomists for standard genome sequencing and annotation.</title>
        <authorList>
            <consortium name="The Broad Institute Genomics Platform"/>
            <consortium name="The Broad Institute Genome Sequencing Center for Infectious Disease"/>
            <person name="Wu L."/>
            <person name="Ma J."/>
        </authorList>
    </citation>
    <scope>NUCLEOTIDE SEQUENCE [LARGE SCALE GENOMIC DNA]</scope>
    <source>
        <strain evidence="2">JCM 3146</strain>
    </source>
</reference>
<evidence type="ECO:0000313" key="1">
    <source>
        <dbReference type="EMBL" id="GAA0327182.1"/>
    </source>
</evidence>
<name>A0ABP3FYV6_9ACTN</name>
<accession>A0ABP3FYV6</accession>
<dbReference type="Proteomes" id="UP001501822">
    <property type="component" value="Unassembled WGS sequence"/>
</dbReference>
<evidence type="ECO:0008006" key="3">
    <source>
        <dbReference type="Google" id="ProtNLM"/>
    </source>
</evidence>